<evidence type="ECO:0000256" key="3">
    <source>
        <dbReference type="ARBA" id="ARBA00022676"/>
    </source>
</evidence>
<feature type="transmembrane region" description="Helical" evidence="8">
    <location>
        <begin position="368"/>
        <end position="389"/>
    </location>
</feature>
<evidence type="ECO:0000256" key="2">
    <source>
        <dbReference type="ARBA" id="ARBA00022475"/>
    </source>
</evidence>
<proteinExistence type="predicted"/>
<evidence type="ECO:0000256" key="1">
    <source>
        <dbReference type="ARBA" id="ARBA00004651"/>
    </source>
</evidence>
<dbReference type="Proteomes" id="UP001174208">
    <property type="component" value="Unassembled WGS sequence"/>
</dbReference>
<feature type="transmembrane region" description="Helical" evidence="8">
    <location>
        <begin position="184"/>
        <end position="209"/>
    </location>
</feature>
<evidence type="ECO:0000256" key="7">
    <source>
        <dbReference type="ARBA" id="ARBA00023136"/>
    </source>
</evidence>
<dbReference type="PANTHER" id="PTHR33908">
    <property type="entry name" value="MANNOSYLTRANSFERASE YKCB-RELATED"/>
    <property type="match status" value="1"/>
</dbReference>
<dbReference type="PANTHER" id="PTHR33908:SF3">
    <property type="entry name" value="UNDECAPRENYL PHOSPHATE-ALPHA-4-AMINO-4-DEOXY-L-ARABINOSE ARABINOSYL TRANSFERASE"/>
    <property type="match status" value="1"/>
</dbReference>
<feature type="transmembrane region" description="Helical" evidence="8">
    <location>
        <begin position="221"/>
        <end position="241"/>
    </location>
</feature>
<evidence type="ECO:0000256" key="6">
    <source>
        <dbReference type="ARBA" id="ARBA00022989"/>
    </source>
</evidence>
<evidence type="ECO:0000256" key="4">
    <source>
        <dbReference type="ARBA" id="ARBA00022679"/>
    </source>
</evidence>
<dbReference type="RefSeq" id="WP_301209695.1">
    <property type="nucleotide sequence ID" value="NZ_JAROCF010000001.1"/>
</dbReference>
<feature type="transmembrane region" description="Helical" evidence="8">
    <location>
        <begin position="306"/>
        <end position="325"/>
    </location>
</feature>
<comment type="caution">
    <text evidence="9">The sequence shown here is derived from an EMBL/GenBank/DDBJ whole genome shotgun (WGS) entry which is preliminary data.</text>
</comment>
<name>A0ABT8K5Y8_9MICO</name>
<sequence length="524" mass="56295">MTVLTGQARRTRAEPLAAVRPWTIALAFGLVAAVVCAAGSWIPSLWGDEAATLLSAKRPLDSLARMVTHVDAVHGVYYLGMHGWIRIAGESAFALRLPSAIAVGAAVAGVTLLAGRRGGPSAAIVAGVVATVLPRLTYAGEEARSYALTAAVAVWLTLLLLWLLDGAGRDASPSRRRLGWVLYGVGLAAGSYLFLYFVSIALAHAAIVLLSRASRPALRAWAISTAAAVLALAPLIVVAFLERRQIRYLGAQTLDYSTLLWAPWFWTPWFAVLAWALIVAAAVPVWRAWRLRRRAGAAAVSAPPPISATTVALCVLLLPTGGLVLADLVFPLYAARYSTFAAPFAALAMAEGVLVIGRRLGRTSARRAMVATASITLVVVAACAPVYVLQRGPYAKNDSDWAEVSAAVAAHARPGDAVVFDERARPSQRPRLAMRTYPDGFAEVRDVTLQVPYDRNIGWADRAYSVPRAAQHGRFDGVRRVWLLELVIDGEQHTYGMDDLEDLGFQETGVRVSTHRTVLIELTR</sequence>
<feature type="transmembrane region" description="Helical" evidence="8">
    <location>
        <begin position="93"/>
        <end position="114"/>
    </location>
</feature>
<protein>
    <recommendedName>
        <fullName evidence="11">Mannosyltransferase</fullName>
    </recommendedName>
</protein>
<dbReference type="EMBL" id="JAROCF010000001">
    <property type="protein sequence ID" value="MDN4612875.1"/>
    <property type="molecule type" value="Genomic_DNA"/>
</dbReference>
<keyword evidence="7 8" id="KW-0472">Membrane</keyword>
<evidence type="ECO:0000256" key="8">
    <source>
        <dbReference type="SAM" id="Phobius"/>
    </source>
</evidence>
<gene>
    <name evidence="9" type="ORF">P5G50_00305</name>
</gene>
<accession>A0ABT8K5Y8</accession>
<organism evidence="9 10">
    <name type="scientific">Leifsonia williamsii</name>
    <dbReference type="NCBI Taxonomy" id="3035919"/>
    <lineage>
        <taxon>Bacteria</taxon>
        <taxon>Bacillati</taxon>
        <taxon>Actinomycetota</taxon>
        <taxon>Actinomycetes</taxon>
        <taxon>Micrococcales</taxon>
        <taxon>Microbacteriaceae</taxon>
        <taxon>Leifsonia</taxon>
    </lineage>
</organism>
<feature type="transmembrane region" description="Helical" evidence="8">
    <location>
        <begin position="120"/>
        <end position="138"/>
    </location>
</feature>
<keyword evidence="2" id="KW-1003">Cell membrane</keyword>
<keyword evidence="4" id="KW-0808">Transferase</keyword>
<feature type="transmembrane region" description="Helical" evidence="8">
    <location>
        <begin position="337"/>
        <end position="356"/>
    </location>
</feature>
<feature type="transmembrane region" description="Helical" evidence="8">
    <location>
        <begin position="261"/>
        <end position="286"/>
    </location>
</feature>
<keyword evidence="3" id="KW-0328">Glycosyltransferase</keyword>
<evidence type="ECO:0000313" key="9">
    <source>
        <dbReference type="EMBL" id="MDN4612875.1"/>
    </source>
</evidence>
<feature type="transmembrane region" description="Helical" evidence="8">
    <location>
        <begin position="145"/>
        <end position="164"/>
    </location>
</feature>
<keyword evidence="6 8" id="KW-1133">Transmembrane helix</keyword>
<reference evidence="9" key="1">
    <citation type="submission" date="2023-06" db="EMBL/GenBank/DDBJ databases">
        <title>MT1 and MT2 Draft Genomes of Novel Species.</title>
        <authorList>
            <person name="Venkateswaran K."/>
        </authorList>
    </citation>
    <scope>NUCLEOTIDE SEQUENCE</scope>
    <source>
        <strain evidence="9">F6_8S_P_1B</strain>
    </source>
</reference>
<dbReference type="InterPro" id="IPR050297">
    <property type="entry name" value="LipidA_mod_glycosyltrf_83"/>
</dbReference>
<feature type="transmembrane region" description="Helical" evidence="8">
    <location>
        <begin position="21"/>
        <end position="42"/>
    </location>
</feature>
<evidence type="ECO:0000256" key="5">
    <source>
        <dbReference type="ARBA" id="ARBA00022692"/>
    </source>
</evidence>
<comment type="subcellular location">
    <subcellularLocation>
        <location evidence="1">Cell membrane</location>
        <topology evidence="1">Multi-pass membrane protein</topology>
    </subcellularLocation>
</comment>
<keyword evidence="10" id="KW-1185">Reference proteome</keyword>
<keyword evidence="5 8" id="KW-0812">Transmembrane</keyword>
<feature type="transmembrane region" description="Helical" evidence="8">
    <location>
        <begin position="62"/>
        <end position="81"/>
    </location>
</feature>
<evidence type="ECO:0000313" key="10">
    <source>
        <dbReference type="Proteomes" id="UP001174208"/>
    </source>
</evidence>
<evidence type="ECO:0008006" key="11">
    <source>
        <dbReference type="Google" id="ProtNLM"/>
    </source>
</evidence>